<reference evidence="1 2" key="1">
    <citation type="submission" date="2017-09" db="EMBL/GenBank/DDBJ databases">
        <title>Mesorhizobum sanjuanii sp. nov. isolated from nodules of Lotus tenuis in saline-alkaline lowlands of Flooding Pampa.</title>
        <authorList>
            <person name="Sannazzaro A.I."/>
            <person name="Torres Tejerizo G.A."/>
            <person name="Fontana F."/>
            <person name="Cumpa Velazquez L.M."/>
            <person name="Hansen L."/>
            <person name="Pistorio M."/>
            <person name="Estrella M.J."/>
        </authorList>
    </citation>
    <scope>NUCLEOTIDE SEQUENCE [LARGE SCALE GENOMIC DNA]</scope>
    <source>
        <strain evidence="1 2">BSA136</strain>
    </source>
</reference>
<accession>A0A2A6FAP4</accession>
<keyword evidence="2" id="KW-1185">Reference proteome</keyword>
<dbReference type="Proteomes" id="UP000219182">
    <property type="component" value="Unassembled WGS sequence"/>
</dbReference>
<evidence type="ECO:0000313" key="1">
    <source>
        <dbReference type="EMBL" id="PDQ18924.1"/>
    </source>
</evidence>
<dbReference type="InterPro" id="IPR010385">
    <property type="entry name" value="DUF982"/>
</dbReference>
<evidence type="ECO:0008006" key="3">
    <source>
        <dbReference type="Google" id="ProtNLM"/>
    </source>
</evidence>
<gene>
    <name evidence="1" type="ORF">CN311_22025</name>
</gene>
<dbReference type="AlphaFoldDB" id="A0A2A6FAP4"/>
<name>A0A2A6FAP4_9HYPH</name>
<sequence>MDDMKFDAPVAIAVGAGFKREIASLAEMQNFLKEWSPARRGPIYETAVRACNAARAGHLTVDQARRAFIRFAEVTGMMWTGVNPVTVLREAKSARSIRPRTTRHPH</sequence>
<evidence type="ECO:0000313" key="2">
    <source>
        <dbReference type="Proteomes" id="UP000219182"/>
    </source>
</evidence>
<organism evidence="1 2">
    <name type="scientific">Mesorhizobium sanjuanii</name>
    <dbReference type="NCBI Taxonomy" id="2037900"/>
    <lineage>
        <taxon>Bacteria</taxon>
        <taxon>Pseudomonadati</taxon>
        <taxon>Pseudomonadota</taxon>
        <taxon>Alphaproteobacteria</taxon>
        <taxon>Hyphomicrobiales</taxon>
        <taxon>Phyllobacteriaceae</taxon>
        <taxon>Mesorhizobium</taxon>
    </lineage>
</organism>
<comment type="caution">
    <text evidence="1">The sequence shown here is derived from an EMBL/GenBank/DDBJ whole genome shotgun (WGS) entry which is preliminary data.</text>
</comment>
<dbReference type="EMBL" id="NWQG01000159">
    <property type="protein sequence ID" value="PDQ18924.1"/>
    <property type="molecule type" value="Genomic_DNA"/>
</dbReference>
<dbReference type="RefSeq" id="WP_097575811.1">
    <property type="nucleotide sequence ID" value="NZ_NWQG01000159.1"/>
</dbReference>
<dbReference type="Pfam" id="PF06169">
    <property type="entry name" value="DUF982"/>
    <property type="match status" value="1"/>
</dbReference>
<proteinExistence type="predicted"/>
<dbReference type="Gene3D" id="6.10.250.730">
    <property type="match status" value="1"/>
</dbReference>
<protein>
    <recommendedName>
        <fullName evidence="3">DUF982 domain-containing protein</fullName>
    </recommendedName>
</protein>